<keyword evidence="3 6" id="KW-1133">Transmembrane helix</keyword>
<accession>A3XQK1</accession>
<dbReference type="PANTHER" id="PTHR30386">
    <property type="entry name" value="MEMBRANE FUSION SUBUNIT OF EMRAB-TOLC MULTIDRUG EFFLUX PUMP"/>
    <property type="match status" value="1"/>
</dbReference>
<evidence type="ECO:0000256" key="3">
    <source>
        <dbReference type="ARBA" id="ARBA00022989"/>
    </source>
</evidence>
<dbReference type="Gene3D" id="1.10.287.470">
    <property type="entry name" value="Helix hairpin bin"/>
    <property type="match status" value="1"/>
</dbReference>
<evidence type="ECO:0000313" key="9">
    <source>
        <dbReference type="EMBL" id="EAQ48172.1"/>
    </source>
</evidence>
<dbReference type="eggNOG" id="COG1566">
    <property type="taxonomic scope" value="Bacteria"/>
</dbReference>
<feature type="transmembrane region" description="Helical" evidence="6">
    <location>
        <begin position="20"/>
        <end position="42"/>
    </location>
</feature>
<feature type="coiled-coil region" evidence="5">
    <location>
        <begin position="89"/>
        <end position="123"/>
    </location>
</feature>
<evidence type="ECO:0000256" key="2">
    <source>
        <dbReference type="ARBA" id="ARBA00022692"/>
    </source>
</evidence>
<dbReference type="PANTHER" id="PTHR30386:SF26">
    <property type="entry name" value="TRANSPORT PROTEIN COMB"/>
    <property type="match status" value="1"/>
</dbReference>
<reference evidence="9 10" key="1">
    <citation type="journal article" date="2007" name="Nature">
        <title>Light stimulates growth of proteorhodopsin-containing marine Flavobacteria.</title>
        <authorList>
            <person name="Gomez-Consarnau L."/>
            <person name="Gonzalez J.M."/>
            <person name="Coll-Llado M."/>
            <person name="Gourdon P."/>
            <person name="Pascher T."/>
            <person name="Neutze R."/>
            <person name="Pedros-Alio C."/>
            <person name="Pinhassi J."/>
        </authorList>
    </citation>
    <scope>NUCLEOTIDE SEQUENCE [LARGE SCALE GENOMIC DNA]</scope>
    <source>
        <strain evidence="9 10">MED217</strain>
    </source>
</reference>
<feature type="domain" description="YknX-like beta-barrel" evidence="8">
    <location>
        <begin position="260"/>
        <end position="350"/>
    </location>
</feature>
<evidence type="ECO:0000256" key="6">
    <source>
        <dbReference type="SAM" id="Phobius"/>
    </source>
</evidence>
<proteinExistence type="predicted"/>
<name>A3XQK1_LEEBM</name>
<evidence type="ECO:0000256" key="1">
    <source>
        <dbReference type="ARBA" id="ARBA00004167"/>
    </source>
</evidence>
<gene>
    <name evidence="9" type="ORF">MED217_00200</name>
</gene>
<dbReference type="GO" id="GO:0016020">
    <property type="term" value="C:membrane"/>
    <property type="evidence" value="ECO:0007669"/>
    <property type="project" value="UniProtKB-SubCell"/>
</dbReference>
<dbReference type="Pfam" id="PF25917">
    <property type="entry name" value="BSH_RND"/>
    <property type="match status" value="1"/>
</dbReference>
<dbReference type="Pfam" id="PF25990">
    <property type="entry name" value="Beta-barrel_YknX"/>
    <property type="match status" value="1"/>
</dbReference>
<evidence type="ECO:0000256" key="5">
    <source>
        <dbReference type="SAM" id="Coils"/>
    </source>
</evidence>
<keyword evidence="10" id="KW-1185">Reference proteome</keyword>
<evidence type="ECO:0000259" key="7">
    <source>
        <dbReference type="Pfam" id="PF25917"/>
    </source>
</evidence>
<comment type="caution">
    <text evidence="9">The sequence shown here is derived from an EMBL/GenBank/DDBJ whole genome shotgun (WGS) entry which is preliminary data.</text>
</comment>
<comment type="subcellular location">
    <subcellularLocation>
        <location evidence="1">Membrane</location>
        <topology evidence="1">Single-pass membrane protein</topology>
    </subcellularLocation>
</comment>
<evidence type="ECO:0000259" key="8">
    <source>
        <dbReference type="Pfam" id="PF25990"/>
    </source>
</evidence>
<dbReference type="InterPro" id="IPR058625">
    <property type="entry name" value="MdtA-like_BSH"/>
</dbReference>
<protein>
    <submittedName>
        <fullName evidence="9">Putative multidrug resistance protein</fullName>
    </submittedName>
</protein>
<dbReference type="Gene3D" id="2.40.50.100">
    <property type="match status" value="1"/>
</dbReference>
<evidence type="ECO:0000313" key="10">
    <source>
        <dbReference type="Proteomes" id="UP000001601"/>
    </source>
</evidence>
<dbReference type="Proteomes" id="UP000001601">
    <property type="component" value="Unassembled WGS sequence"/>
</dbReference>
<dbReference type="OrthoDB" id="9811754at2"/>
<dbReference type="InterPro" id="IPR058636">
    <property type="entry name" value="Beta-barrel_YknX"/>
</dbReference>
<evidence type="ECO:0000256" key="4">
    <source>
        <dbReference type="ARBA" id="ARBA00023136"/>
    </source>
</evidence>
<dbReference type="HOGENOM" id="CLU_018816_15_1_10"/>
<sequence length="353" mass="39328">MSNTIKNYQKIDLIAVKSTYVVALLILIGLLIWGVSSAFHFMNYEETNDAQIKEYINPIVSRTGGYIEKIAFEDHQYVQQGDTLVVLETNESEVSLQEAKAALAEAEAQLMVLESNVNTANSNATVNQAQIGAAEAKLWQQQKEYERYKKLHEAEAVTQQQFEDVKTRLGVAKSNLEAVKNTFNTSQNRSNDASTQIAVAKAHIEKQKSVLDRIQLELNYAVILAPSDGYMGEKRLQAGQFVQKGQTLSFIVDQTQGKWVIANFEETQIANLREGQPVNIQVDAFPDEAFEGVIESLSPATGSQFSLMPPDNATGNFVKITQRFPVRIRLKKEQQDLSKLRAGMNVEVAIPKA</sequence>
<dbReference type="InterPro" id="IPR050739">
    <property type="entry name" value="MFP"/>
</dbReference>
<dbReference type="SUPFAM" id="SSF111369">
    <property type="entry name" value="HlyD-like secretion proteins"/>
    <property type="match status" value="3"/>
</dbReference>
<dbReference type="GO" id="GO:0055085">
    <property type="term" value="P:transmembrane transport"/>
    <property type="evidence" value="ECO:0007669"/>
    <property type="project" value="InterPro"/>
</dbReference>
<keyword evidence="5" id="KW-0175">Coiled coil</keyword>
<feature type="domain" description="Multidrug resistance protein MdtA-like barrel-sandwich hybrid" evidence="7">
    <location>
        <begin position="59"/>
        <end position="254"/>
    </location>
</feature>
<dbReference type="RefSeq" id="WP_009778435.1">
    <property type="nucleotide sequence ID" value="NZ_CH672395.1"/>
</dbReference>
<dbReference type="STRING" id="398720.MED217_00200"/>
<keyword evidence="4 6" id="KW-0472">Membrane</keyword>
<dbReference type="AlphaFoldDB" id="A3XQK1"/>
<keyword evidence="2 6" id="KW-0812">Transmembrane</keyword>
<dbReference type="Gene3D" id="2.40.30.170">
    <property type="match status" value="1"/>
</dbReference>
<organism evidence="9 10">
    <name type="scientific">Leeuwenhoekiella blandensis (strain CECT 7118 / CCUG 51940 / KCTC 22103 / MED217)</name>
    <name type="common">Flavobacterium sp. (strain MED217)</name>
    <dbReference type="NCBI Taxonomy" id="398720"/>
    <lineage>
        <taxon>Bacteria</taxon>
        <taxon>Pseudomonadati</taxon>
        <taxon>Bacteroidota</taxon>
        <taxon>Flavobacteriia</taxon>
        <taxon>Flavobacteriales</taxon>
        <taxon>Flavobacteriaceae</taxon>
        <taxon>Leeuwenhoekiella</taxon>
    </lineage>
</organism>
<dbReference type="EMBL" id="AANC01000009">
    <property type="protein sequence ID" value="EAQ48172.1"/>
    <property type="molecule type" value="Genomic_DNA"/>
</dbReference>